<evidence type="ECO:0000256" key="9">
    <source>
        <dbReference type="ARBA" id="ARBA00022842"/>
    </source>
</evidence>
<comment type="pathway">
    <text evidence="2">Metabolic intermediate metabolism; pimeloyl-CoA biosynthesis; pimeloyl-CoA from pimelate: step 1/1.</text>
</comment>
<comment type="catalytic activity">
    <reaction evidence="10">
        <text>heptanedioate + ATP + CoA = 6-carboxyhexanoyl-CoA + AMP + diphosphate</text>
        <dbReference type="Rhea" id="RHEA:14781"/>
        <dbReference type="ChEBI" id="CHEBI:30616"/>
        <dbReference type="ChEBI" id="CHEBI:33019"/>
        <dbReference type="ChEBI" id="CHEBI:36165"/>
        <dbReference type="ChEBI" id="CHEBI:57287"/>
        <dbReference type="ChEBI" id="CHEBI:57360"/>
        <dbReference type="ChEBI" id="CHEBI:456215"/>
        <dbReference type="EC" id="6.2.1.14"/>
    </reaction>
</comment>
<dbReference type="AlphaFoldDB" id="A0A9X1QSY3"/>
<accession>A0A9X1QSY3</accession>
<evidence type="ECO:0000256" key="6">
    <source>
        <dbReference type="ARBA" id="ARBA00022741"/>
    </source>
</evidence>
<evidence type="ECO:0000256" key="3">
    <source>
        <dbReference type="ARBA" id="ARBA00011738"/>
    </source>
</evidence>
<sequence>MNTHPFRAPTSVTMRASREGRHISGAERIVDARDVPAASALLATRAARHPLGPPDEMHIAAHALRPEDIRVLPELKQESHELPSVADARHTLARILRSAGISERAADRALHTLCTITGVPGAQVLDEDGRDTGVVVRARRLDHVGSSLSDPQKNHFLEALTLATKVASAPGVLAELCISDDPSYLRGYVACAGTYHRVSPLKEEGEPVGTRIILVRRGTDLEALGHYLRDIPVIVR</sequence>
<comment type="cofactor">
    <cofactor evidence="1">
        <name>Mg(2+)</name>
        <dbReference type="ChEBI" id="CHEBI:18420"/>
    </cofactor>
</comment>
<keyword evidence="5 11" id="KW-0436">Ligase</keyword>
<evidence type="ECO:0000256" key="2">
    <source>
        <dbReference type="ARBA" id="ARBA00005075"/>
    </source>
</evidence>
<evidence type="ECO:0000256" key="8">
    <source>
        <dbReference type="ARBA" id="ARBA00022840"/>
    </source>
</evidence>
<dbReference type="GO" id="GO:0042410">
    <property type="term" value="F:6-carboxyhexanoate-CoA ligase activity"/>
    <property type="evidence" value="ECO:0007669"/>
    <property type="project" value="UniProtKB-EC"/>
</dbReference>
<name>A0A9X1QSY3_9CORY</name>
<evidence type="ECO:0000256" key="5">
    <source>
        <dbReference type="ARBA" id="ARBA00022598"/>
    </source>
</evidence>
<protein>
    <recommendedName>
        <fullName evidence="4">6-carboxyhexanoate--CoA ligase</fullName>
        <ecNumber evidence="4">6.2.1.14</ecNumber>
    </recommendedName>
</protein>
<keyword evidence="12" id="KW-1185">Reference proteome</keyword>
<evidence type="ECO:0000256" key="4">
    <source>
        <dbReference type="ARBA" id="ARBA00012984"/>
    </source>
</evidence>
<reference evidence="11" key="1">
    <citation type="submission" date="2022-01" db="EMBL/GenBank/DDBJ databases">
        <title>Corynebacterium sp. nov isolated from isolated from the feces of the greater white-fronted geese (Anser albifrons) at Poyang Lake, PR China.</title>
        <authorList>
            <person name="Liu Q."/>
        </authorList>
    </citation>
    <scope>NUCLEOTIDE SEQUENCE</scope>
    <source>
        <strain evidence="11">JCM 32435</strain>
    </source>
</reference>
<evidence type="ECO:0000256" key="1">
    <source>
        <dbReference type="ARBA" id="ARBA00001946"/>
    </source>
</evidence>
<keyword evidence="7" id="KW-0093">Biotin biosynthesis</keyword>
<dbReference type="InterPro" id="IPR005499">
    <property type="entry name" value="BioW"/>
</dbReference>
<dbReference type="EC" id="6.2.1.14" evidence="4"/>
<evidence type="ECO:0000313" key="11">
    <source>
        <dbReference type="EMBL" id="MCF4007198.1"/>
    </source>
</evidence>
<evidence type="ECO:0000256" key="7">
    <source>
        <dbReference type="ARBA" id="ARBA00022756"/>
    </source>
</evidence>
<keyword evidence="9" id="KW-0460">Magnesium</keyword>
<dbReference type="EMBL" id="JAKGSI010000004">
    <property type="protein sequence ID" value="MCF4007198.1"/>
    <property type="molecule type" value="Genomic_DNA"/>
</dbReference>
<organism evidence="11 12">
    <name type="scientific">Corynebacterium uropygiale</name>
    <dbReference type="NCBI Taxonomy" id="1775911"/>
    <lineage>
        <taxon>Bacteria</taxon>
        <taxon>Bacillati</taxon>
        <taxon>Actinomycetota</taxon>
        <taxon>Actinomycetes</taxon>
        <taxon>Mycobacteriales</taxon>
        <taxon>Corynebacteriaceae</taxon>
        <taxon>Corynebacterium</taxon>
    </lineage>
</organism>
<dbReference type="Proteomes" id="UP001139336">
    <property type="component" value="Unassembled WGS sequence"/>
</dbReference>
<comment type="subunit">
    <text evidence="3">Homodimer.</text>
</comment>
<comment type="caution">
    <text evidence="11">The sequence shown here is derived from an EMBL/GenBank/DDBJ whole genome shotgun (WGS) entry which is preliminary data.</text>
</comment>
<dbReference type="Pfam" id="PF03744">
    <property type="entry name" value="BioW"/>
    <property type="match status" value="1"/>
</dbReference>
<dbReference type="GO" id="GO:0009102">
    <property type="term" value="P:biotin biosynthetic process"/>
    <property type="evidence" value="ECO:0007669"/>
    <property type="project" value="UniProtKB-KW"/>
</dbReference>
<evidence type="ECO:0000313" key="12">
    <source>
        <dbReference type="Proteomes" id="UP001139336"/>
    </source>
</evidence>
<keyword evidence="8" id="KW-0067">ATP-binding</keyword>
<evidence type="ECO:0000256" key="10">
    <source>
        <dbReference type="ARBA" id="ARBA00049553"/>
    </source>
</evidence>
<dbReference type="GO" id="GO:0005524">
    <property type="term" value="F:ATP binding"/>
    <property type="evidence" value="ECO:0007669"/>
    <property type="project" value="UniProtKB-KW"/>
</dbReference>
<proteinExistence type="predicted"/>
<gene>
    <name evidence="11" type="ORF">L1O03_08430</name>
</gene>
<dbReference type="RefSeq" id="WP_236119339.1">
    <property type="nucleotide sequence ID" value="NZ_JAKGSI010000004.1"/>
</dbReference>
<keyword evidence="6" id="KW-0547">Nucleotide-binding</keyword>